<dbReference type="InterPro" id="IPR051120">
    <property type="entry name" value="ABC_AA/LPS_Transport"/>
</dbReference>
<dbReference type="SMART" id="SM00382">
    <property type="entry name" value="AAA"/>
    <property type="match status" value="1"/>
</dbReference>
<keyword evidence="7" id="KW-1185">Reference proteome</keyword>
<evidence type="ECO:0000256" key="3">
    <source>
        <dbReference type="ARBA" id="ARBA00022741"/>
    </source>
</evidence>
<keyword evidence="4 6" id="KW-0067">ATP-binding</keyword>
<dbReference type="Gene3D" id="3.40.50.300">
    <property type="entry name" value="P-loop containing nucleotide triphosphate hydrolases"/>
    <property type="match status" value="1"/>
</dbReference>
<protein>
    <submittedName>
        <fullName evidence="6">ABC transporter ATP-binding protein</fullName>
    </submittedName>
</protein>
<dbReference type="GO" id="GO:0016887">
    <property type="term" value="F:ATP hydrolysis activity"/>
    <property type="evidence" value="ECO:0007669"/>
    <property type="project" value="InterPro"/>
</dbReference>
<evidence type="ECO:0000313" key="6">
    <source>
        <dbReference type="EMBL" id="PND36220.1"/>
    </source>
</evidence>
<gene>
    <name evidence="6" type="ORF">C1O66_21145</name>
</gene>
<keyword evidence="2" id="KW-0472">Membrane</keyword>
<dbReference type="InterPro" id="IPR027417">
    <property type="entry name" value="P-loop_NTPase"/>
</dbReference>
<keyword evidence="1" id="KW-0813">Transport</keyword>
<evidence type="ECO:0000259" key="5">
    <source>
        <dbReference type="PROSITE" id="PS50893"/>
    </source>
</evidence>
<dbReference type="PANTHER" id="PTHR45772:SF2">
    <property type="entry name" value="ABC TRANSPORTER ATP-BINDING PROTEIN"/>
    <property type="match status" value="1"/>
</dbReference>
<keyword evidence="2" id="KW-1003">Cell membrane</keyword>
<dbReference type="Pfam" id="PF00005">
    <property type="entry name" value="ABC_tran"/>
    <property type="match status" value="1"/>
</dbReference>
<dbReference type="InterPro" id="IPR003593">
    <property type="entry name" value="AAA+_ATPase"/>
</dbReference>
<evidence type="ECO:0000256" key="4">
    <source>
        <dbReference type="ARBA" id="ARBA00022840"/>
    </source>
</evidence>
<dbReference type="AlphaFoldDB" id="A0A2N8KS10"/>
<dbReference type="InterPro" id="IPR032823">
    <property type="entry name" value="BCA_ABC_TP_C"/>
</dbReference>
<dbReference type="InterPro" id="IPR003439">
    <property type="entry name" value="ABC_transporter-like_ATP-bd"/>
</dbReference>
<dbReference type="PROSITE" id="PS50893">
    <property type="entry name" value="ABC_TRANSPORTER_2"/>
    <property type="match status" value="1"/>
</dbReference>
<organism evidence="6 7">
    <name type="scientific">Kinneretia aquatilis</name>
    <dbReference type="NCBI Taxonomy" id="2070761"/>
    <lineage>
        <taxon>Bacteria</taxon>
        <taxon>Pseudomonadati</taxon>
        <taxon>Pseudomonadota</taxon>
        <taxon>Betaproteobacteria</taxon>
        <taxon>Burkholderiales</taxon>
        <taxon>Sphaerotilaceae</taxon>
        <taxon>Roseateles</taxon>
    </lineage>
</organism>
<feature type="domain" description="ABC transporter" evidence="5">
    <location>
        <begin position="12"/>
        <end position="255"/>
    </location>
</feature>
<dbReference type="EMBL" id="POSP01000004">
    <property type="protein sequence ID" value="PND36220.1"/>
    <property type="molecule type" value="Genomic_DNA"/>
</dbReference>
<dbReference type="OrthoDB" id="9781337at2"/>
<dbReference type="PANTHER" id="PTHR45772">
    <property type="entry name" value="CONSERVED COMPONENT OF ABC TRANSPORTER FOR NATURAL AMINO ACIDS-RELATED"/>
    <property type="match status" value="1"/>
</dbReference>
<evidence type="ECO:0000256" key="2">
    <source>
        <dbReference type="ARBA" id="ARBA00022475"/>
    </source>
</evidence>
<dbReference type="GO" id="GO:0005524">
    <property type="term" value="F:ATP binding"/>
    <property type="evidence" value="ECO:0007669"/>
    <property type="project" value="UniProtKB-KW"/>
</dbReference>
<comment type="caution">
    <text evidence="6">The sequence shown here is derived from an EMBL/GenBank/DDBJ whole genome shotgun (WGS) entry which is preliminary data.</text>
</comment>
<evidence type="ECO:0000256" key="1">
    <source>
        <dbReference type="ARBA" id="ARBA00022448"/>
    </source>
</evidence>
<dbReference type="RefSeq" id="WP_102769995.1">
    <property type="nucleotide sequence ID" value="NZ_POSP01000004.1"/>
</dbReference>
<keyword evidence="3" id="KW-0547">Nucleotide-binding</keyword>
<name>A0A2N8KS10_9BURK</name>
<accession>A0A2N8KS10</accession>
<dbReference type="SUPFAM" id="SSF52540">
    <property type="entry name" value="P-loop containing nucleoside triphosphate hydrolases"/>
    <property type="match status" value="1"/>
</dbReference>
<dbReference type="CDD" id="cd03219">
    <property type="entry name" value="ABC_Mj1267_LivG_branched"/>
    <property type="match status" value="1"/>
</dbReference>
<reference evidence="6 7" key="1">
    <citation type="submission" date="2018-01" db="EMBL/GenBank/DDBJ databases">
        <title>Draft genome sequence of Paucibacter aquatile CR182 isolated from freshwater of the Nakdong River.</title>
        <authorList>
            <person name="Choi A."/>
            <person name="Chung E.J."/>
        </authorList>
    </citation>
    <scope>NUCLEOTIDE SEQUENCE [LARGE SCALE GENOMIC DNA]</scope>
    <source>
        <strain evidence="6 7">CR182</strain>
    </source>
</reference>
<evidence type="ECO:0000313" key="7">
    <source>
        <dbReference type="Proteomes" id="UP000235916"/>
    </source>
</evidence>
<sequence length="265" mass="28656">MSAALQNTGPMLQVERLCKRFGALAATDEASFALHRGEIHALIGPNGAGKTTLIHQLSGALRPDSGRVLLDGQDLTPLGMAGRVAAGLVRSFQITSIFKRLSVRDNIALGLQARRPGLPNLWRRASAERALQEQAEALLELCGLAARADELAGSLAHGEQRQLEVGLALAAQPRLLLLDEPMAGMGPDESERMVLLLQRLRAEQGLTLLLVEHDMDAVFRLADRISTLVFGRIIASGTPQEIREHPEVRRAYLGDEASDEMEAAL</sequence>
<dbReference type="GO" id="GO:0005886">
    <property type="term" value="C:plasma membrane"/>
    <property type="evidence" value="ECO:0007669"/>
    <property type="project" value="TreeGrafter"/>
</dbReference>
<dbReference type="Proteomes" id="UP000235916">
    <property type="component" value="Unassembled WGS sequence"/>
</dbReference>
<proteinExistence type="predicted"/>
<dbReference type="Pfam" id="PF12399">
    <property type="entry name" value="BCA_ABC_TP_C"/>
    <property type="match status" value="1"/>
</dbReference>